<keyword evidence="2" id="KW-1185">Reference proteome</keyword>
<dbReference type="SUPFAM" id="SSF159709">
    <property type="entry name" value="PhnH-like"/>
    <property type="match status" value="1"/>
</dbReference>
<dbReference type="Pfam" id="PF05845">
    <property type="entry name" value="PhnH"/>
    <property type="match status" value="1"/>
</dbReference>
<comment type="caution">
    <text evidence="1">The sequence shown here is derived from an EMBL/GenBank/DDBJ whole genome shotgun (WGS) entry which is preliminary data.</text>
</comment>
<dbReference type="AlphaFoldDB" id="A0A9Q3WAC1"/>
<dbReference type="GO" id="GO:0016829">
    <property type="term" value="F:lyase activity"/>
    <property type="evidence" value="ECO:0007669"/>
    <property type="project" value="UniProtKB-KW"/>
</dbReference>
<dbReference type="RefSeq" id="WP_233926205.1">
    <property type="nucleotide sequence ID" value="NZ_JAJVKT010000045.1"/>
</dbReference>
<gene>
    <name evidence="1" type="primary">phnH</name>
    <name evidence="1" type="ORF">LZG35_21460</name>
</gene>
<dbReference type="InterPro" id="IPR008772">
    <property type="entry name" value="Phosphonate_metab_PhnH"/>
</dbReference>
<dbReference type="PIRSF" id="PIRSF020680">
    <property type="entry name" value="PhnH"/>
    <property type="match status" value="1"/>
</dbReference>
<dbReference type="Proteomes" id="UP001107961">
    <property type="component" value="Unassembled WGS sequence"/>
</dbReference>
<sequence length="219" mass="23463">MTTTAQTVTAVALDGLCDGFADSTHQAQQVFRRVLAAMAEPGTVHSLEPGNAPAPLSSAAYQICLALLDQETPLWLQPELASAAVVNSLRFHCGCGIAHRSDKAAFALITANGDCSLAAFNQGTFEYPDRSATVIVEVRGLDAERGENCGEERSELVLEGPGIRQQRRVRIDGFDAGWMQRLADNHASFPCGVDLILTCGNQLMALPRTTRATLIGQEH</sequence>
<dbReference type="Gene3D" id="3.40.50.11310">
    <property type="entry name" value="Bacterial phosphonate metabolism protein PhnH"/>
    <property type="match status" value="1"/>
</dbReference>
<organism evidence="1 2">
    <name type="scientific">Alloalcanivorax xenomutans</name>
    <dbReference type="NCBI Taxonomy" id="1094342"/>
    <lineage>
        <taxon>Bacteria</taxon>
        <taxon>Pseudomonadati</taxon>
        <taxon>Pseudomonadota</taxon>
        <taxon>Gammaproteobacteria</taxon>
        <taxon>Oceanospirillales</taxon>
        <taxon>Alcanivoracaceae</taxon>
        <taxon>Alloalcanivorax</taxon>
    </lineage>
</organism>
<evidence type="ECO:0000313" key="1">
    <source>
        <dbReference type="EMBL" id="MCE7511212.1"/>
    </source>
</evidence>
<name>A0A9Q3WAC1_9GAMM</name>
<keyword evidence="1" id="KW-0456">Lyase</keyword>
<dbReference type="GO" id="GO:0019634">
    <property type="term" value="P:organic phosphonate metabolic process"/>
    <property type="evidence" value="ECO:0007669"/>
    <property type="project" value="InterPro"/>
</dbReference>
<accession>A0A9Q3WAC1</accession>
<dbReference type="EMBL" id="JAJVKT010000045">
    <property type="protein sequence ID" value="MCE7511212.1"/>
    <property type="molecule type" value="Genomic_DNA"/>
</dbReference>
<dbReference type="NCBIfam" id="TIGR03292">
    <property type="entry name" value="PhnH_redo"/>
    <property type="match status" value="1"/>
</dbReference>
<dbReference type="InterPro" id="IPR038058">
    <property type="entry name" value="PhnH-like_sp"/>
</dbReference>
<evidence type="ECO:0000313" key="2">
    <source>
        <dbReference type="Proteomes" id="UP001107961"/>
    </source>
</evidence>
<proteinExistence type="predicted"/>
<reference evidence="1" key="1">
    <citation type="submission" date="2022-01" db="EMBL/GenBank/DDBJ databases">
        <authorList>
            <person name="Karlyshev A.V."/>
            <person name="Jaspars M."/>
        </authorList>
    </citation>
    <scope>NUCLEOTIDE SEQUENCE</scope>
    <source>
        <strain evidence="1">AGSA3-2</strain>
    </source>
</reference>
<protein>
    <submittedName>
        <fullName evidence="1">Phosphonate C-P lyase system protein PhnH</fullName>
    </submittedName>
</protein>